<dbReference type="OrthoDB" id="5783280at2759"/>
<dbReference type="EMBL" id="CAJFDH010000001">
    <property type="protein sequence ID" value="CAD5205633.1"/>
    <property type="molecule type" value="Genomic_DNA"/>
</dbReference>
<comment type="caution">
    <text evidence="2">The sequence shown here is derived from an EMBL/GenBank/DDBJ whole genome shotgun (WGS) entry which is preliminary data.</text>
</comment>
<evidence type="ECO:0000313" key="3">
    <source>
        <dbReference type="Proteomes" id="UP000614601"/>
    </source>
</evidence>
<dbReference type="EMBL" id="CAJFCW020000001">
    <property type="protein sequence ID" value="CAG9078464.1"/>
    <property type="molecule type" value="Genomic_DNA"/>
</dbReference>
<name>A0A811JQL1_9BILA</name>
<dbReference type="Gene3D" id="3.40.50.11980">
    <property type="match status" value="1"/>
</dbReference>
<dbReference type="AlphaFoldDB" id="A0A811JQL1"/>
<accession>A0A811JQL1</accession>
<evidence type="ECO:0000259" key="1">
    <source>
        <dbReference type="Pfam" id="PF11977"/>
    </source>
</evidence>
<dbReference type="Proteomes" id="UP000614601">
    <property type="component" value="Unassembled WGS sequence"/>
</dbReference>
<dbReference type="Pfam" id="PF11977">
    <property type="entry name" value="RNase_Zc3h12a"/>
    <property type="match status" value="1"/>
</dbReference>
<evidence type="ECO:0000313" key="2">
    <source>
        <dbReference type="EMBL" id="CAD5205633.1"/>
    </source>
</evidence>
<organism evidence="2 3">
    <name type="scientific">Bursaphelenchus okinawaensis</name>
    <dbReference type="NCBI Taxonomy" id="465554"/>
    <lineage>
        <taxon>Eukaryota</taxon>
        <taxon>Metazoa</taxon>
        <taxon>Ecdysozoa</taxon>
        <taxon>Nematoda</taxon>
        <taxon>Chromadorea</taxon>
        <taxon>Rhabditida</taxon>
        <taxon>Tylenchina</taxon>
        <taxon>Tylenchomorpha</taxon>
        <taxon>Aphelenchoidea</taxon>
        <taxon>Aphelenchoididae</taxon>
        <taxon>Bursaphelenchus</taxon>
    </lineage>
</organism>
<proteinExistence type="predicted"/>
<gene>
    <name evidence="2" type="ORF">BOKJ2_LOCUS317</name>
</gene>
<dbReference type="Proteomes" id="UP000783686">
    <property type="component" value="Unassembled WGS sequence"/>
</dbReference>
<reference evidence="2" key="1">
    <citation type="submission" date="2020-09" db="EMBL/GenBank/DDBJ databases">
        <authorList>
            <person name="Kikuchi T."/>
        </authorList>
    </citation>
    <scope>NUCLEOTIDE SEQUENCE</scope>
    <source>
        <strain evidence="2">SH1</strain>
    </source>
</reference>
<keyword evidence="3" id="KW-1185">Reference proteome</keyword>
<protein>
    <recommendedName>
        <fullName evidence="1">RNase NYN domain-containing protein</fullName>
    </recommendedName>
</protein>
<sequence>MSTTRSRKPREEVKPETELDKYKWYETVWTPEEFKTAEFGVKRRVVIDGCNFIYNAGNKAYDVHCDNDKFNPVALLILVYDLMEYGFDVHVYIKQYFKNEAKAMDKTTVNEDIINELEALEIATVLPDQVDDDKAALEDAEKTGAIILSLDKYKQKAYDGFKSRSRRCGFNVVTTGPPKDMCSFEARLHCSIKIVLDEEFRWTSYVLPGEEDYVKVQNCEKKIDIKKRMDALQKMDVLADWYFLECAIYSKAVTEDDIKKIQESIPYYNKKFKLTTKFKKFYDTYLTYQGSLL</sequence>
<feature type="domain" description="RNase NYN" evidence="1">
    <location>
        <begin position="42"/>
        <end position="157"/>
    </location>
</feature>
<dbReference type="InterPro" id="IPR021869">
    <property type="entry name" value="RNase_Zc3h12_NYN"/>
</dbReference>